<feature type="domain" description="Methyltransferase type 11" evidence="2">
    <location>
        <begin position="74"/>
        <end position="174"/>
    </location>
</feature>
<dbReference type="GeneID" id="95352506"/>
<dbReference type="RefSeq" id="WP_229927305.1">
    <property type="nucleotide sequence ID" value="NZ_BNBO01000007.1"/>
</dbReference>
<evidence type="ECO:0000256" key="1">
    <source>
        <dbReference type="ARBA" id="ARBA00022679"/>
    </source>
</evidence>
<accession>A0A919FK56</accession>
<dbReference type="CDD" id="cd02440">
    <property type="entry name" value="AdoMet_MTases"/>
    <property type="match status" value="1"/>
</dbReference>
<sequence length="273" mass="28544">MSQDGIPPAVRRVYGPEDLSTAAPFAGGYINFGDWSGVAPAGPPSRADRVRSQQALYRRVLGEFPHPGASRLAEVGCGRGLGCALAVEELGFAAVTGVDIHPEQVARATAANAGPLAAHPDRLAYTTGAADRLPFEAGTLDGVYSVEAAQHFPELPGFAREAARVLRPGGRLVVTTFFTSGPAAAGPLRELLESFADGLDVPHPIAGFAEALDAAGFARPAVRSIGPAVWPGFDRFLAGGVVPPGHWSRNFLPAWRDGLLDYYLVTADRPGTP</sequence>
<evidence type="ECO:0000259" key="2">
    <source>
        <dbReference type="Pfam" id="PF08241"/>
    </source>
</evidence>
<reference evidence="3" key="1">
    <citation type="journal article" date="2014" name="Int. J. Syst. Evol. Microbiol.">
        <title>Complete genome sequence of Corynebacterium casei LMG S-19264T (=DSM 44701T), isolated from a smear-ripened cheese.</title>
        <authorList>
            <consortium name="US DOE Joint Genome Institute (JGI-PGF)"/>
            <person name="Walter F."/>
            <person name="Albersmeier A."/>
            <person name="Kalinowski J."/>
            <person name="Ruckert C."/>
        </authorList>
    </citation>
    <scope>NUCLEOTIDE SEQUENCE</scope>
    <source>
        <strain evidence="3">JCM 4646</strain>
    </source>
</reference>
<dbReference type="InterPro" id="IPR029063">
    <property type="entry name" value="SAM-dependent_MTases_sf"/>
</dbReference>
<comment type="caution">
    <text evidence="3">The sequence shown here is derived from an EMBL/GenBank/DDBJ whole genome shotgun (WGS) entry which is preliminary data.</text>
</comment>
<proteinExistence type="predicted"/>
<dbReference type="InterPro" id="IPR013216">
    <property type="entry name" value="Methyltransf_11"/>
</dbReference>
<dbReference type="SUPFAM" id="SSF53335">
    <property type="entry name" value="S-adenosyl-L-methionine-dependent methyltransferases"/>
    <property type="match status" value="1"/>
</dbReference>
<gene>
    <name evidence="3" type="ORF">GCM10018781_20300</name>
</gene>
<dbReference type="EMBL" id="BNBO01000007">
    <property type="protein sequence ID" value="GHH66407.1"/>
    <property type="molecule type" value="Genomic_DNA"/>
</dbReference>
<organism evidence="3 4">
    <name type="scientific">Kitasatospora indigofera</name>
    <dbReference type="NCBI Taxonomy" id="67307"/>
    <lineage>
        <taxon>Bacteria</taxon>
        <taxon>Bacillati</taxon>
        <taxon>Actinomycetota</taxon>
        <taxon>Actinomycetes</taxon>
        <taxon>Kitasatosporales</taxon>
        <taxon>Streptomycetaceae</taxon>
        <taxon>Kitasatospora</taxon>
    </lineage>
</organism>
<dbReference type="Gene3D" id="3.40.50.150">
    <property type="entry name" value="Vaccinia Virus protein VP39"/>
    <property type="match status" value="1"/>
</dbReference>
<dbReference type="Proteomes" id="UP000617734">
    <property type="component" value="Unassembled WGS sequence"/>
</dbReference>
<protein>
    <recommendedName>
        <fullName evidence="2">Methyltransferase type 11 domain-containing protein</fullName>
    </recommendedName>
</protein>
<dbReference type="GO" id="GO:0008757">
    <property type="term" value="F:S-adenosylmethionine-dependent methyltransferase activity"/>
    <property type="evidence" value="ECO:0007669"/>
    <property type="project" value="InterPro"/>
</dbReference>
<evidence type="ECO:0000313" key="4">
    <source>
        <dbReference type="Proteomes" id="UP000617734"/>
    </source>
</evidence>
<name>A0A919FK56_9ACTN</name>
<dbReference type="PANTHER" id="PTHR44068">
    <property type="entry name" value="ZGC:194242"/>
    <property type="match status" value="1"/>
</dbReference>
<keyword evidence="1" id="KW-0808">Transferase</keyword>
<dbReference type="Pfam" id="PF08241">
    <property type="entry name" value="Methyltransf_11"/>
    <property type="match status" value="1"/>
</dbReference>
<dbReference type="PANTHER" id="PTHR44068:SF11">
    <property type="entry name" value="GERANYL DIPHOSPHATE 2-C-METHYLTRANSFERASE"/>
    <property type="match status" value="1"/>
</dbReference>
<dbReference type="InterPro" id="IPR050447">
    <property type="entry name" value="Erg6_SMT_methyltransf"/>
</dbReference>
<dbReference type="AlphaFoldDB" id="A0A919FK56"/>
<keyword evidence="4" id="KW-1185">Reference proteome</keyword>
<reference evidence="3" key="2">
    <citation type="submission" date="2020-09" db="EMBL/GenBank/DDBJ databases">
        <authorList>
            <person name="Sun Q."/>
            <person name="Ohkuma M."/>
        </authorList>
    </citation>
    <scope>NUCLEOTIDE SEQUENCE</scope>
    <source>
        <strain evidence="3">JCM 4646</strain>
    </source>
</reference>
<evidence type="ECO:0000313" key="3">
    <source>
        <dbReference type="EMBL" id="GHH66407.1"/>
    </source>
</evidence>